<feature type="transmembrane region" description="Helical" evidence="5">
    <location>
        <begin position="340"/>
        <end position="361"/>
    </location>
</feature>
<evidence type="ECO:0000259" key="6">
    <source>
        <dbReference type="Pfam" id="PF04932"/>
    </source>
</evidence>
<name>A0A934VLN7_9BACT</name>
<proteinExistence type="predicted"/>
<evidence type="ECO:0000256" key="1">
    <source>
        <dbReference type="ARBA" id="ARBA00004141"/>
    </source>
</evidence>
<evidence type="ECO:0000313" key="8">
    <source>
        <dbReference type="Proteomes" id="UP000604083"/>
    </source>
</evidence>
<dbReference type="Pfam" id="PF04932">
    <property type="entry name" value="Wzy_C"/>
    <property type="match status" value="1"/>
</dbReference>
<dbReference type="Gene3D" id="1.25.40.10">
    <property type="entry name" value="Tetratricopeptide repeat domain"/>
    <property type="match status" value="1"/>
</dbReference>
<dbReference type="SUPFAM" id="SSF48452">
    <property type="entry name" value="TPR-like"/>
    <property type="match status" value="1"/>
</dbReference>
<dbReference type="AlphaFoldDB" id="A0A934VLN7"/>
<feature type="transmembrane region" description="Helical" evidence="5">
    <location>
        <begin position="57"/>
        <end position="78"/>
    </location>
</feature>
<feature type="transmembrane region" description="Helical" evidence="5">
    <location>
        <begin position="98"/>
        <end position="118"/>
    </location>
</feature>
<evidence type="ECO:0000256" key="5">
    <source>
        <dbReference type="SAM" id="Phobius"/>
    </source>
</evidence>
<dbReference type="Proteomes" id="UP000604083">
    <property type="component" value="Unassembled WGS sequence"/>
</dbReference>
<accession>A0A934VLN7</accession>
<reference evidence="7" key="1">
    <citation type="submission" date="2021-01" db="EMBL/GenBank/DDBJ databases">
        <title>Modified the classification status of verrucomicrobia.</title>
        <authorList>
            <person name="Feng X."/>
        </authorList>
    </citation>
    <scope>NUCLEOTIDE SEQUENCE</scope>
    <source>
        <strain evidence="7">KCTC 12986</strain>
    </source>
</reference>
<dbReference type="InterPro" id="IPR011990">
    <property type="entry name" value="TPR-like_helical_dom_sf"/>
</dbReference>
<evidence type="ECO:0000256" key="4">
    <source>
        <dbReference type="ARBA" id="ARBA00023136"/>
    </source>
</evidence>
<dbReference type="GO" id="GO:0016874">
    <property type="term" value="F:ligase activity"/>
    <property type="evidence" value="ECO:0007669"/>
    <property type="project" value="UniProtKB-KW"/>
</dbReference>
<gene>
    <name evidence="7" type="ORF">JIN78_05095</name>
</gene>
<dbReference type="RefSeq" id="WP_377174261.1">
    <property type="nucleotide sequence ID" value="NZ_JBHUJA010000024.1"/>
</dbReference>
<keyword evidence="8" id="KW-1185">Reference proteome</keyword>
<sequence>MGFPVVVFLAASYFLGRAYFSPVWDLARRDVFLVGNGFLAFMAALVGLRFRWGRGALLLSLVLLLLANSLVSCYQAVVDSEFAFLRRDRVDIKGVSGFYYHRNYLAGFLAFAFPVFAARAAERHHLMVRFGLLVLLVIGALVGLLTNSRSGFAVMMGGGILSFVLARHWALREEGARRALSWKRTSAVGAALLLVSLFGFWGFERIMENRGGDGILSGQLEERLRMAGLALDLWFQRPFLGMGAESYSYGFPRNFAGLGGWVGDAVMAHSDYAQVLCDYGLVGLLLVLTLIVYAAWAALAQPAAEEEVPPGGKVIWLKAGALGVLAAEVTRSLFDFNLHIAPNLILFAFLVAGGSIAWLSMGNNRSSEARQGVRKIPVVGLSLIGLVGAFTIWSGKAEIFAAPTWAAIEGKKLKNESVIALQRDYAKQAPSFEVWQEIARQSLSRRVNTEEPQPSVLRQVAEDWERTVERHPLDGESLASYARALDELGQYEKAGRYHLRALQAVGRRENKYGVIHGIGWHFLRQGHEAFHNRRSGEALSYFQEAQEAFAESYRRNYSRSEHNKAAREATGKWVSFLQQARIEPEPVPLLDWQSKLP</sequence>
<keyword evidence="3 5" id="KW-1133">Transmembrane helix</keyword>
<dbReference type="PANTHER" id="PTHR37422">
    <property type="entry name" value="TEICHURONIC ACID BIOSYNTHESIS PROTEIN TUAE"/>
    <property type="match status" value="1"/>
</dbReference>
<comment type="subcellular location">
    <subcellularLocation>
        <location evidence="1">Membrane</location>
        <topology evidence="1">Multi-pass membrane protein</topology>
    </subcellularLocation>
</comment>
<dbReference type="GO" id="GO:0016020">
    <property type="term" value="C:membrane"/>
    <property type="evidence" value="ECO:0007669"/>
    <property type="project" value="UniProtKB-SubCell"/>
</dbReference>
<feature type="transmembrane region" description="Helical" evidence="5">
    <location>
        <begin position="130"/>
        <end position="146"/>
    </location>
</feature>
<keyword evidence="4 5" id="KW-0472">Membrane</keyword>
<feature type="transmembrane region" description="Helical" evidence="5">
    <location>
        <begin position="152"/>
        <end position="170"/>
    </location>
</feature>
<evidence type="ECO:0000256" key="3">
    <source>
        <dbReference type="ARBA" id="ARBA00022989"/>
    </source>
</evidence>
<feature type="transmembrane region" description="Helical" evidence="5">
    <location>
        <begin position="279"/>
        <end position="303"/>
    </location>
</feature>
<dbReference type="InterPro" id="IPR051533">
    <property type="entry name" value="WaaL-like"/>
</dbReference>
<protein>
    <submittedName>
        <fullName evidence="7">O-antigen ligase family protein</fullName>
    </submittedName>
</protein>
<evidence type="ECO:0000256" key="2">
    <source>
        <dbReference type="ARBA" id="ARBA00022692"/>
    </source>
</evidence>
<dbReference type="PANTHER" id="PTHR37422:SF13">
    <property type="entry name" value="LIPOPOLYSACCHARIDE BIOSYNTHESIS PROTEIN PA4999-RELATED"/>
    <property type="match status" value="1"/>
</dbReference>
<feature type="domain" description="O-antigen ligase-related" evidence="6">
    <location>
        <begin position="135"/>
        <end position="288"/>
    </location>
</feature>
<dbReference type="EMBL" id="JAENIO010000008">
    <property type="protein sequence ID" value="MBK1833432.1"/>
    <property type="molecule type" value="Genomic_DNA"/>
</dbReference>
<feature type="transmembrane region" description="Helical" evidence="5">
    <location>
        <begin position="373"/>
        <end position="393"/>
    </location>
</feature>
<feature type="transmembrane region" description="Helical" evidence="5">
    <location>
        <begin position="182"/>
        <end position="203"/>
    </location>
</feature>
<dbReference type="InterPro" id="IPR007016">
    <property type="entry name" value="O-antigen_ligase-rel_domated"/>
</dbReference>
<evidence type="ECO:0000313" key="7">
    <source>
        <dbReference type="EMBL" id="MBK1833432.1"/>
    </source>
</evidence>
<comment type="caution">
    <text evidence="7">The sequence shown here is derived from an EMBL/GenBank/DDBJ whole genome shotgun (WGS) entry which is preliminary data.</text>
</comment>
<organism evidence="7 8">
    <name type="scientific">Roseibacillus ishigakijimensis</name>
    <dbReference type="NCBI Taxonomy" id="454146"/>
    <lineage>
        <taxon>Bacteria</taxon>
        <taxon>Pseudomonadati</taxon>
        <taxon>Verrucomicrobiota</taxon>
        <taxon>Verrucomicrobiia</taxon>
        <taxon>Verrucomicrobiales</taxon>
        <taxon>Verrucomicrobiaceae</taxon>
        <taxon>Roseibacillus</taxon>
    </lineage>
</organism>
<keyword evidence="2 5" id="KW-0812">Transmembrane</keyword>
<feature type="transmembrane region" description="Helical" evidence="5">
    <location>
        <begin position="30"/>
        <end position="50"/>
    </location>
</feature>
<keyword evidence="7" id="KW-0436">Ligase</keyword>